<feature type="compositionally biased region" description="Gly residues" evidence="1">
    <location>
        <begin position="1"/>
        <end position="12"/>
    </location>
</feature>
<evidence type="ECO:0000313" key="2">
    <source>
        <dbReference type="EMBL" id="EFJ38778.1"/>
    </source>
</evidence>
<dbReference type="EMBL" id="GL377565">
    <property type="protein sequence ID" value="EFJ38778.1"/>
    <property type="molecule type" value="Genomic_DNA"/>
</dbReference>
<keyword evidence="3" id="KW-1185">Reference proteome</keyword>
<gene>
    <name evidence="2" type="ORF">SELMODRAFT_402960</name>
</gene>
<feature type="region of interest" description="Disordered" evidence="1">
    <location>
        <begin position="1"/>
        <end position="20"/>
    </location>
</feature>
<dbReference type="HOGENOM" id="CLU_410168_0_0_1"/>
<dbReference type="InParanoid" id="D8QNL1"/>
<sequence length="670" mass="74643">MDSEGDTGGRGGSIPNPSSLKVFPFMTQRSWQSGNPMDKFSSVMDPRCVRAFAVFGPLRCLHSAFPSFQESNYRAMFQQIFPSLVHVKSRIQDGAFLFRLEPGYSGLAADFVLRTISKKALEEFKGEHDEIFWDNPDKEALANEVFDTIPPENVRYDAVIDCKTDSVKDWNVKTRMELASYGNQLCLENLQNGFSPRPVYLIAIDATRWRLSVLDPYGVISVNPSGCIDGFASFAKQQKLRAEWIRKKDPDRVGYFAKTRPWTEENLQDRLENVNKLLTDKGNISGVKAGKYVVSNIWNAREVFLWNGSGLDGKLLDGSLVLCEGLLRLACGDRVCKDGWTAQKLRMVFKRQHDEEINRCLQFESAFTNSQARSLACSYSENVIAAAVADMEAMTRVPADGFRHGFIDSIETVRGCLREMARVPSTASHFLTVIQLIQFAYSLQNDIAEDDAVECFDALVISVERVLKSFNQEMAYARLVVFAKNVDKGHMLKNVKSNIAILKVRNESLNALRTYLGVELVDNQKADFISCRGRANKLVMCRNEVIVYRSGNVSENQPLSSVLELRVSGATRDHFHERVGRMQKAATAINSSIAKGLIAGGARTVTFHLQIFGGRSLQSKDFPAELGDRVWHRSGTRRSRSFGIGGGDAGGAGKALPLLPLGAPQEVKTR</sequence>
<dbReference type="Gramene" id="EFJ38778">
    <property type="protein sequence ID" value="EFJ38778"/>
    <property type="gene ID" value="SELMODRAFT_402960"/>
</dbReference>
<dbReference type="KEGG" id="smo:SELMODRAFT_402960"/>
<dbReference type="Proteomes" id="UP000001514">
    <property type="component" value="Unassembled WGS sequence"/>
</dbReference>
<proteinExistence type="predicted"/>
<accession>D8QNL1</accession>
<protein>
    <submittedName>
        <fullName evidence="2">Uncharacterized protein</fullName>
    </submittedName>
</protein>
<dbReference type="AlphaFoldDB" id="D8QNL1"/>
<organism evidence="3">
    <name type="scientific">Selaginella moellendorffii</name>
    <name type="common">Spikemoss</name>
    <dbReference type="NCBI Taxonomy" id="88036"/>
    <lineage>
        <taxon>Eukaryota</taxon>
        <taxon>Viridiplantae</taxon>
        <taxon>Streptophyta</taxon>
        <taxon>Embryophyta</taxon>
        <taxon>Tracheophyta</taxon>
        <taxon>Lycopodiopsida</taxon>
        <taxon>Selaginellales</taxon>
        <taxon>Selaginellaceae</taxon>
        <taxon>Selaginella</taxon>
    </lineage>
</organism>
<evidence type="ECO:0000313" key="3">
    <source>
        <dbReference type="Proteomes" id="UP000001514"/>
    </source>
</evidence>
<evidence type="ECO:0000256" key="1">
    <source>
        <dbReference type="SAM" id="MobiDB-lite"/>
    </source>
</evidence>
<name>D8QNL1_SELML</name>
<reference evidence="2 3" key="1">
    <citation type="journal article" date="2011" name="Science">
        <title>The Selaginella genome identifies genetic changes associated with the evolution of vascular plants.</title>
        <authorList>
            <person name="Banks J.A."/>
            <person name="Nishiyama T."/>
            <person name="Hasebe M."/>
            <person name="Bowman J.L."/>
            <person name="Gribskov M."/>
            <person name="dePamphilis C."/>
            <person name="Albert V.A."/>
            <person name="Aono N."/>
            <person name="Aoyama T."/>
            <person name="Ambrose B.A."/>
            <person name="Ashton N.W."/>
            <person name="Axtell M.J."/>
            <person name="Barker E."/>
            <person name="Barker M.S."/>
            <person name="Bennetzen J.L."/>
            <person name="Bonawitz N.D."/>
            <person name="Chapple C."/>
            <person name="Cheng C."/>
            <person name="Correa L.G."/>
            <person name="Dacre M."/>
            <person name="DeBarry J."/>
            <person name="Dreyer I."/>
            <person name="Elias M."/>
            <person name="Engstrom E.M."/>
            <person name="Estelle M."/>
            <person name="Feng L."/>
            <person name="Finet C."/>
            <person name="Floyd S.K."/>
            <person name="Frommer W.B."/>
            <person name="Fujita T."/>
            <person name="Gramzow L."/>
            <person name="Gutensohn M."/>
            <person name="Harholt J."/>
            <person name="Hattori M."/>
            <person name="Heyl A."/>
            <person name="Hirai T."/>
            <person name="Hiwatashi Y."/>
            <person name="Ishikawa M."/>
            <person name="Iwata M."/>
            <person name="Karol K.G."/>
            <person name="Koehler B."/>
            <person name="Kolukisaoglu U."/>
            <person name="Kubo M."/>
            <person name="Kurata T."/>
            <person name="Lalonde S."/>
            <person name="Li K."/>
            <person name="Li Y."/>
            <person name="Litt A."/>
            <person name="Lyons E."/>
            <person name="Manning G."/>
            <person name="Maruyama T."/>
            <person name="Michael T.P."/>
            <person name="Mikami K."/>
            <person name="Miyazaki S."/>
            <person name="Morinaga S."/>
            <person name="Murata T."/>
            <person name="Mueller-Roeber B."/>
            <person name="Nelson D.R."/>
            <person name="Obara M."/>
            <person name="Oguri Y."/>
            <person name="Olmstead R.G."/>
            <person name="Onodera N."/>
            <person name="Petersen B.L."/>
            <person name="Pils B."/>
            <person name="Prigge M."/>
            <person name="Rensing S.A."/>
            <person name="Riano-Pachon D.M."/>
            <person name="Roberts A.W."/>
            <person name="Sato Y."/>
            <person name="Scheller H.V."/>
            <person name="Schulz B."/>
            <person name="Schulz C."/>
            <person name="Shakirov E.V."/>
            <person name="Shibagaki N."/>
            <person name="Shinohara N."/>
            <person name="Shippen D.E."/>
            <person name="Soerensen I."/>
            <person name="Sotooka R."/>
            <person name="Sugimoto N."/>
            <person name="Sugita M."/>
            <person name="Sumikawa N."/>
            <person name="Tanurdzic M."/>
            <person name="Theissen G."/>
            <person name="Ulvskov P."/>
            <person name="Wakazuki S."/>
            <person name="Weng J.K."/>
            <person name="Willats W.W."/>
            <person name="Wipf D."/>
            <person name="Wolf P.G."/>
            <person name="Yang L."/>
            <person name="Zimmer A.D."/>
            <person name="Zhu Q."/>
            <person name="Mitros T."/>
            <person name="Hellsten U."/>
            <person name="Loque D."/>
            <person name="Otillar R."/>
            <person name="Salamov A."/>
            <person name="Schmutz J."/>
            <person name="Shapiro H."/>
            <person name="Lindquist E."/>
            <person name="Lucas S."/>
            <person name="Rokhsar D."/>
            <person name="Grigoriev I.V."/>
        </authorList>
    </citation>
    <scope>NUCLEOTIDE SEQUENCE [LARGE SCALE GENOMIC DNA]</scope>
</reference>